<gene>
    <name evidence="1" type="ORF">A2806_03115</name>
</gene>
<sequence>MMPEAQLKKDFKRLQNIAKVLGEMGFQVIEYSLLPGILENPTAEAGFPIVSDGLDGIRASYTKDRGLEIWFTNGFEDPDNPRRKEVVERLRQARLL</sequence>
<dbReference type="Proteomes" id="UP000177629">
    <property type="component" value="Unassembled WGS sequence"/>
</dbReference>
<comment type="caution">
    <text evidence="1">The sequence shown here is derived from an EMBL/GenBank/DDBJ whole genome shotgun (WGS) entry which is preliminary data.</text>
</comment>
<accession>A0A1G2PJD4</accession>
<dbReference type="EMBL" id="MHSS01000007">
    <property type="protein sequence ID" value="OHA48426.1"/>
    <property type="molecule type" value="Genomic_DNA"/>
</dbReference>
<name>A0A1G2PJD4_9BACT</name>
<proteinExistence type="predicted"/>
<reference evidence="1 2" key="1">
    <citation type="journal article" date="2016" name="Nat. Commun.">
        <title>Thousands of microbial genomes shed light on interconnected biogeochemical processes in an aquifer system.</title>
        <authorList>
            <person name="Anantharaman K."/>
            <person name="Brown C.T."/>
            <person name="Hug L.A."/>
            <person name="Sharon I."/>
            <person name="Castelle C.J."/>
            <person name="Probst A.J."/>
            <person name="Thomas B.C."/>
            <person name="Singh A."/>
            <person name="Wilkins M.J."/>
            <person name="Karaoz U."/>
            <person name="Brodie E.L."/>
            <person name="Williams K.H."/>
            <person name="Hubbard S.S."/>
            <person name="Banfield J.F."/>
        </authorList>
    </citation>
    <scope>NUCLEOTIDE SEQUENCE [LARGE SCALE GENOMIC DNA]</scope>
</reference>
<protein>
    <submittedName>
        <fullName evidence="1">Uncharacterized protein</fullName>
    </submittedName>
</protein>
<evidence type="ECO:0000313" key="2">
    <source>
        <dbReference type="Proteomes" id="UP000177629"/>
    </source>
</evidence>
<dbReference type="STRING" id="1802362.A2806_03115"/>
<organism evidence="1 2">
    <name type="scientific">Candidatus Terrybacteria bacterium RIFCSPHIGHO2_01_FULL_48_17</name>
    <dbReference type="NCBI Taxonomy" id="1802362"/>
    <lineage>
        <taxon>Bacteria</taxon>
        <taxon>Candidatus Terryibacteriota</taxon>
    </lineage>
</organism>
<evidence type="ECO:0000313" key="1">
    <source>
        <dbReference type="EMBL" id="OHA48426.1"/>
    </source>
</evidence>
<dbReference type="AlphaFoldDB" id="A0A1G2PJD4"/>